<evidence type="ECO:0008006" key="4">
    <source>
        <dbReference type="Google" id="ProtNLM"/>
    </source>
</evidence>
<dbReference type="Proteomes" id="UP000002596">
    <property type="component" value="Chromosome"/>
</dbReference>
<name>A1TUA9_PARC0</name>
<evidence type="ECO:0000313" key="3">
    <source>
        <dbReference type="Proteomes" id="UP000002596"/>
    </source>
</evidence>
<protein>
    <recommendedName>
        <fullName evidence="4">AP2 domain-containing protein</fullName>
    </recommendedName>
</protein>
<dbReference type="Gene3D" id="1.20.5.2050">
    <property type="match status" value="1"/>
</dbReference>
<dbReference type="HOGENOM" id="CLU_1346488_0_0_4"/>
<dbReference type="AlphaFoldDB" id="A1TUA9"/>
<dbReference type="KEGG" id="aav:Aave_4006"/>
<dbReference type="EMBL" id="CP000512">
    <property type="protein sequence ID" value="ABM34547.1"/>
    <property type="molecule type" value="Genomic_DNA"/>
</dbReference>
<sequence>MREDEGESAVPGHSTGSALAPDAPAHAQALLQGNYGIICSQDKRKGTTSWLVRLRRDGRRVGTRYFYHHHYDSPEAALAAARAYRNALLEMYPPLDSREHRRRLSQLNTSGVAGVSRDRGRTGYWIASTKLPDGVVLLKRFSVKKHGENAAKELAIRERERQLQHVDNVKVRNVEAVRFFQERGSVDHSLGAQGACVQVNGKT</sequence>
<organism evidence="2 3">
    <name type="scientific">Paracidovorax citrulli (strain AAC00-1)</name>
    <name type="common">Acidovorax citrulli</name>
    <dbReference type="NCBI Taxonomy" id="397945"/>
    <lineage>
        <taxon>Bacteria</taxon>
        <taxon>Pseudomonadati</taxon>
        <taxon>Pseudomonadota</taxon>
        <taxon>Betaproteobacteria</taxon>
        <taxon>Burkholderiales</taxon>
        <taxon>Comamonadaceae</taxon>
        <taxon>Paracidovorax</taxon>
    </lineage>
</organism>
<reference evidence="2 3" key="1">
    <citation type="submission" date="2006-12" db="EMBL/GenBank/DDBJ databases">
        <title>Complete sequence of Acidovorax avenae subsp. citrulli AAC00-1.</title>
        <authorList>
            <consortium name="US DOE Joint Genome Institute"/>
            <person name="Copeland A."/>
            <person name="Lucas S."/>
            <person name="Lapidus A."/>
            <person name="Barry K."/>
            <person name="Detter J.C."/>
            <person name="Glavina del Rio T."/>
            <person name="Dalin E."/>
            <person name="Tice H."/>
            <person name="Pitluck S."/>
            <person name="Kiss H."/>
            <person name="Brettin T."/>
            <person name="Bruce D."/>
            <person name="Han C."/>
            <person name="Tapia R."/>
            <person name="Gilna P."/>
            <person name="Schmutz J."/>
            <person name="Larimer F."/>
            <person name="Land M."/>
            <person name="Hauser L."/>
            <person name="Kyrpides N."/>
            <person name="Kim E."/>
            <person name="Stahl D."/>
            <person name="Richardson P."/>
        </authorList>
    </citation>
    <scope>NUCLEOTIDE SEQUENCE [LARGE SCALE GENOMIC DNA]</scope>
    <source>
        <strain evidence="2 3">AAC00-1</strain>
    </source>
</reference>
<feature type="region of interest" description="Disordered" evidence="1">
    <location>
        <begin position="1"/>
        <end position="20"/>
    </location>
</feature>
<gene>
    <name evidence="2" type="ordered locus">Aave_4006</name>
</gene>
<evidence type="ECO:0000313" key="2">
    <source>
        <dbReference type="EMBL" id="ABM34547.1"/>
    </source>
</evidence>
<evidence type="ECO:0000256" key="1">
    <source>
        <dbReference type="SAM" id="MobiDB-lite"/>
    </source>
</evidence>
<accession>A1TUA9</accession>
<proteinExistence type="predicted"/>